<evidence type="ECO:0000313" key="3">
    <source>
        <dbReference type="Proteomes" id="UP000627369"/>
    </source>
</evidence>
<keyword evidence="1" id="KW-0472">Membrane</keyword>
<dbReference type="AlphaFoldDB" id="A0A919GAB6"/>
<gene>
    <name evidence="2" type="ORF">GCM10017772_47920</name>
</gene>
<keyword evidence="1" id="KW-0812">Transmembrane</keyword>
<dbReference type="EMBL" id="BNAS01000012">
    <property type="protein sequence ID" value="GHH80250.1"/>
    <property type="molecule type" value="Genomic_DNA"/>
</dbReference>
<sequence>MVAVSGVAAVAAVAGVLGMSGVAGVLGVVAVLGRVGVSGVTRGRGLVSGDCLDGVARMFGVTGVVVPVLHVTGVVPVVRVTCVVAVVRRVVFVHRVEGVTVLVTVLVVHCGFRCDRLFGGVDVGLVHGIAPGLSSDPWGQQ</sequence>
<evidence type="ECO:0000256" key="1">
    <source>
        <dbReference type="SAM" id="Phobius"/>
    </source>
</evidence>
<proteinExistence type="predicted"/>
<protein>
    <submittedName>
        <fullName evidence="2">Uncharacterized protein</fullName>
    </submittedName>
</protein>
<feature type="transmembrane region" description="Helical" evidence="1">
    <location>
        <begin position="6"/>
        <end position="32"/>
    </location>
</feature>
<keyword evidence="1" id="KW-1133">Transmembrane helix</keyword>
<dbReference type="Proteomes" id="UP000627369">
    <property type="component" value="Unassembled WGS sequence"/>
</dbReference>
<accession>A0A919GAB6</accession>
<comment type="caution">
    <text evidence="2">The sequence shown here is derived from an EMBL/GenBank/DDBJ whole genome shotgun (WGS) entry which is preliminary data.</text>
</comment>
<reference evidence="2" key="1">
    <citation type="journal article" date="2014" name="Int. J. Syst. Evol. Microbiol.">
        <title>Complete genome sequence of Corynebacterium casei LMG S-19264T (=DSM 44701T), isolated from a smear-ripened cheese.</title>
        <authorList>
            <consortium name="US DOE Joint Genome Institute (JGI-PGF)"/>
            <person name="Walter F."/>
            <person name="Albersmeier A."/>
            <person name="Kalinowski J."/>
            <person name="Ruckert C."/>
        </authorList>
    </citation>
    <scope>NUCLEOTIDE SEQUENCE</scope>
    <source>
        <strain evidence="2">CGMCC 4.7398</strain>
    </source>
</reference>
<evidence type="ECO:0000313" key="2">
    <source>
        <dbReference type="EMBL" id="GHH80250.1"/>
    </source>
</evidence>
<keyword evidence="3" id="KW-1185">Reference proteome</keyword>
<name>A0A919GAB6_9MICO</name>
<reference evidence="2" key="2">
    <citation type="submission" date="2020-09" db="EMBL/GenBank/DDBJ databases">
        <authorList>
            <person name="Sun Q."/>
            <person name="Zhou Y."/>
        </authorList>
    </citation>
    <scope>NUCLEOTIDE SEQUENCE</scope>
    <source>
        <strain evidence="2">CGMCC 4.7398</strain>
    </source>
</reference>
<organism evidence="2 3">
    <name type="scientific">Promicromonospora soli</name>
    <dbReference type="NCBI Taxonomy" id="2035533"/>
    <lineage>
        <taxon>Bacteria</taxon>
        <taxon>Bacillati</taxon>
        <taxon>Actinomycetota</taxon>
        <taxon>Actinomycetes</taxon>
        <taxon>Micrococcales</taxon>
        <taxon>Promicromonosporaceae</taxon>
        <taxon>Promicromonospora</taxon>
    </lineage>
</organism>